<evidence type="ECO:0000313" key="19">
    <source>
        <dbReference type="Proteomes" id="UP000199514"/>
    </source>
</evidence>
<feature type="binding site" evidence="15">
    <location>
        <position position="200"/>
    </location>
    <ligand>
        <name>NADP(+)</name>
        <dbReference type="ChEBI" id="CHEBI:58349"/>
    </ligand>
</feature>
<evidence type="ECO:0000256" key="9">
    <source>
        <dbReference type="ARBA" id="ARBA00022833"/>
    </source>
</evidence>
<protein>
    <recommendedName>
        <fullName evidence="13">Riboflavin biosynthesis protein RibD</fullName>
    </recommendedName>
    <domain>
        <recommendedName>
            <fullName evidence="13">Diaminohydroxyphosphoribosylaminopyrimidine deaminase</fullName>
            <shortName evidence="13">DRAP deaminase</shortName>
            <ecNumber evidence="13">3.5.4.26</ecNumber>
        </recommendedName>
        <alternativeName>
            <fullName evidence="13">Riboflavin-specific deaminase</fullName>
        </alternativeName>
    </domain>
    <domain>
        <recommendedName>
            <fullName evidence="13">5-amino-6-(5-phosphoribosylamino)uracil reductase</fullName>
            <ecNumber evidence="13">1.1.1.193</ecNumber>
        </recommendedName>
        <alternativeName>
            <fullName evidence="13">HTP reductase</fullName>
        </alternativeName>
    </domain>
</protein>
<evidence type="ECO:0000256" key="10">
    <source>
        <dbReference type="ARBA" id="ARBA00022857"/>
    </source>
</evidence>
<sequence length="345" mass="39094">MEENHELYMRRALELATLGAGHVSPNPLVGCVIVANGQIIGEGWHKRYGQAHAEVNAVNSVTNKELLQEATVYVTLEPCSHFGKTPPCADLLVSSGVRRVVVCNYDPNPLVAGKGLDKLRNAGIEVITGILEAEGRELNRRFLCFMEKKRPYITLKWAQTPDGFVARENFDSKWISNALARKLVHKWRTEEDAILVGTQTAFYDNPQLNARDWQGRNPVRVVLDWHNRLPRHLHLFDGKQRTLVLCKELPEHSSEMVEYIALHTERTSAVQIGEALYLHKIQAIVVEGGSQLLQMFVQENYWDEAMQFVGNENFGNGIAAPILPQKPTSVENIKENQFFRYKNTL</sequence>
<dbReference type="UniPathway" id="UPA00275">
    <property type="reaction ID" value="UER00401"/>
</dbReference>
<evidence type="ECO:0000256" key="2">
    <source>
        <dbReference type="ARBA" id="ARBA00004882"/>
    </source>
</evidence>
<comment type="pathway">
    <text evidence="3 13">Cofactor biosynthesis; riboflavin biosynthesis; 5-amino-6-(D-ribitylamino)uracil from GTP: step 3/4.</text>
</comment>
<dbReference type="EMBL" id="FOLE01000002">
    <property type="protein sequence ID" value="SFC07906.1"/>
    <property type="molecule type" value="Genomic_DNA"/>
</dbReference>
<comment type="catalytic activity">
    <reaction evidence="13">
        <text>2,5-diamino-6-hydroxy-4-(5-phosphoribosylamino)-pyrimidine + H2O + H(+) = 5-amino-6-(5-phospho-D-ribosylamino)uracil + NH4(+)</text>
        <dbReference type="Rhea" id="RHEA:21868"/>
        <dbReference type="ChEBI" id="CHEBI:15377"/>
        <dbReference type="ChEBI" id="CHEBI:15378"/>
        <dbReference type="ChEBI" id="CHEBI:28938"/>
        <dbReference type="ChEBI" id="CHEBI:58453"/>
        <dbReference type="ChEBI" id="CHEBI:58614"/>
        <dbReference type="EC" id="3.5.4.26"/>
    </reaction>
</comment>
<dbReference type="PROSITE" id="PS51747">
    <property type="entry name" value="CYT_DCMP_DEAMINASES_2"/>
    <property type="match status" value="1"/>
</dbReference>
<feature type="binding site" evidence="16">
    <location>
        <position position="88"/>
    </location>
    <ligand>
        <name>Zn(2+)</name>
        <dbReference type="ChEBI" id="CHEBI:29105"/>
        <note>catalytic</note>
    </ligand>
</feature>
<dbReference type="GO" id="GO:0008835">
    <property type="term" value="F:diaminohydroxyphosphoribosylaminopyrimidine deaminase activity"/>
    <property type="evidence" value="ECO:0007669"/>
    <property type="project" value="UniProtKB-EC"/>
</dbReference>
<feature type="domain" description="CMP/dCMP-type deaminase" evidence="17">
    <location>
        <begin position="3"/>
        <end position="127"/>
    </location>
</feature>
<feature type="binding site" evidence="15">
    <location>
        <position position="188"/>
    </location>
    <ligand>
        <name>substrate</name>
    </ligand>
</feature>
<dbReference type="RefSeq" id="WP_091509399.1">
    <property type="nucleotide sequence ID" value="NZ_FOLE01000002.1"/>
</dbReference>
<dbReference type="STRING" id="927664.SAMN05421780_102494"/>
<reference evidence="18 19" key="1">
    <citation type="submission" date="2016-10" db="EMBL/GenBank/DDBJ databases">
        <authorList>
            <person name="de Groot N.N."/>
        </authorList>
    </citation>
    <scope>NUCLEOTIDE SEQUENCE [LARGE SCALE GENOMIC DNA]</scope>
    <source>
        <strain evidence="18 19">DSM 6793</strain>
    </source>
</reference>
<evidence type="ECO:0000256" key="4">
    <source>
        <dbReference type="ARBA" id="ARBA00005259"/>
    </source>
</evidence>
<dbReference type="InterPro" id="IPR024072">
    <property type="entry name" value="DHFR-like_dom_sf"/>
</dbReference>
<organism evidence="18 19">
    <name type="scientific">Flexibacter flexilis DSM 6793</name>
    <dbReference type="NCBI Taxonomy" id="927664"/>
    <lineage>
        <taxon>Bacteria</taxon>
        <taxon>Pseudomonadati</taxon>
        <taxon>Bacteroidota</taxon>
        <taxon>Cytophagia</taxon>
        <taxon>Cytophagales</taxon>
        <taxon>Flexibacteraceae</taxon>
        <taxon>Flexibacter</taxon>
    </lineage>
</organism>
<feature type="binding site" evidence="16">
    <location>
        <position position="52"/>
    </location>
    <ligand>
        <name>Zn(2+)</name>
        <dbReference type="ChEBI" id="CHEBI:29105"/>
        <note>catalytic</note>
    </ligand>
</feature>
<evidence type="ECO:0000256" key="14">
    <source>
        <dbReference type="PIRSR" id="PIRSR006769-1"/>
    </source>
</evidence>
<dbReference type="CDD" id="cd01284">
    <property type="entry name" value="Riboflavin_deaminase-reductase"/>
    <property type="match status" value="1"/>
</dbReference>
<evidence type="ECO:0000256" key="8">
    <source>
        <dbReference type="ARBA" id="ARBA00022801"/>
    </source>
</evidence>
<dbReference type="InterPro" id="IPR016193">
    <property type="entry name" value="Cytidine_deaminase-like"/>
</dbReference>
<evidence type="ECO:0000256" key="16">
    <source>
        <dbReference type="PIRSR" id="PIRSR006769-3"/>
    </source>
</evidence>
<dbReference type="EC" id="1.1.1.193" evidence="13"/>
<evidence type="ECO:0000256" key="5">
    <source>
        <dbReference type="ARBA" id="ARBA00007417"/>
    </source>
</evidence>
<feature type="binding site" evidence="15">
    <location>
        <position position="172"/>
    </location>
    <ligand>
        <name>substrate</name>
    </ligand>
</feature>
<keyword evidence="11 13" id="KW-0560">Oxidoreductase</keyword>
<keyword evidence="9 13" id="KW-0862">Zinc</keyword>
<comment type="similarity">
    <text evidence="5 13">In the C-terminal section; belongs to the HTP reductase family.</text>
</comment>
<name>A0A1I1G933_9BACT</name>
<dbReference type="InterPro" id="IPR050765">
    <property type="entry name" value="Riboflavin_Biosynth_HTPR"/>
</dbReference>
<feature type="active site" description="Proton donor" evidence="14">
    <location>
        <position position="54"/>
    </location>
</feature>
<evidence type="ECO:0000256" key="6">
    <source>
        <dbReference type="ARBA" id="ARBA00022619"/>
    </source>
</evidence>
<evidence type="ECO:0000256" key="12">
    <source>
        <dbReference type="ARBA" id="ARBA00023268"/>
    </source>
</evidence>
<dbReference type="Gene3D" id="3.40.140.10">
    <property type="entry name" value="Cytidine Deaminase, domain 2"/>
    <property type="match status" value="1"/>
</dbReference>
<keyword evidence="19" id="KW-1185">Reference proteome</keyword>
<dbReference type="GO" id="GO:0008270">
    <property type="term" value="F:zinc ion binding"/>
    <property type="evidence" value="ECO:0007669"/>
    <property type="project" value="InterPro"/>
</dbReference>
<dbReference type="SUPFAM" id="SSF53597">
    <property type="entry name" value="Dihydrofolate reductase-like"/>
    <property type="match status" value="1"/>
</dbReference>
<comment type="pathway">
    <text evidence="2 13">Cofactor biosynthesis; riboflavin biosynthesis; 5-amino-6-(D-ribitylamino)uracil from GTP: step 2/4.</text>
</comment>
<feature type="binding site" evidence="15">
    <location>
        <position position="208"/>
    </location>
    <ligand>
        <name>substrate</name>
    </ligand>
</feature>
<evidence type="ECO:0000313" key="18">
    <source>
        <dbReference type="EMBL" id="SFC07906.1"/>
    </source>
</evidence>
<dbReference type="PANTHER" id="PTHR38011:SF7">
    <property type="entry name" value="2,5-DIAMINO-6-RIBOSYLAMINO-4(3H)-PYRIMIDINONE 5'-PHOSPHATE REDUCTASE"/>
    <property type="match status" value="1"/>
</dbReference>
<keyword evidence="10 13" id="KW-0521">NADP</keyword>
<dbReference type="SUPFAM" id="SSF53927">
    <property type="entry name" value="Cytidine deaminase-like"/>
    <property type="match status" value="1"/>
</dbReference>
<dbReference type="PIRSF" id="PIRSF006769">
    <property type="entry name" value="RibD"/>
    <property type="match status" value="1"/>
</dbReference>
<dbReference type="NCBIfam" id="TIGR00326">
    <property type="entry name" value="eubact_ribD"/>
    <property type="match status" value="1"/>
</dbReference>
<feature type="binding site" evidence="15">
    <location>
        <position position="287"/>
    </location>
    <ligand>
        <name>substrate</name>
    </ligand>
</feature>
<dbReference type="Gene3D" id="3.40.430.10">
    <property type="entry name" value="Dihydrofolate Reductase, subunit A"/>
    <property type="match status" value="1"/>
</dbReference>
<dbReference type="GO" id="GO:0008703">
    <property type="term" value="F:5-amino-6-(5-phosphoribosylamino)uracil reductase activity"/>
    <property type="evidence" value="ECO:0007669"/>
    <property type="project" value="UniProtKB-EC"/>
</dbReference>
<evidence type="ECO:0000256" key="3">
    <source>
        <dbReference type="ARBA" id="ARBA00004910"/>
    </source>
</evidence>
<dbReference type="InterPro" id="IPR016192">
    <property type="entry name" value="APOBEC/CMP_deaminase_Zn-bd"/>
</dbReference>
<evidence type="ECO:0000256" key="13">
    <source>
        <dbReference type="PIRNR" id="PIRNR006769"/>
    </source>
</evidence>
<dbReference type="Pfam" id="PF00383">
    <property type="entry name" value="dCMP_cyt_deam_1"/>
    <property type="match status" value="1"/>
</dbReference>
<comment type="cofactor">
    <cofactor evidence="13 16">
        <name>Zn(2+)</name>
        <dbReference type="ChEBI" id="CHEBI:29105"/>
    </cofactor>
    <text evidence="13 16">Binds 1 zinc ion.</text>
</comment>
<dbReference type="OrthoDB" id="9800865at2"/>
<feature type="binding site" evidence="16">
    <location>
        <position position="79"/>
    </location>
    <ligand>
        <name>Zn(2+)</name>
        <dbReference type="ChEBI" id="CHEBI:29105"/>
        <note>catalytic</note>
    </ligand>
</feature>
<evidence type="ECO:0000259" key="17">
    <source>
        <dbReference type="PROSITE" id="PS51747"/>
    </source>
</evidence>
<dbReference type="GO" id="GO:0009231">
    <property type="term" value="P:riboflavin biosynthetic process"/>
    <property type="evidence" value="ECO:0007669"/>
    <property type="project" value="UniProtKB-UniPathway"/>
</dbReference>
<proteinExistence type="inferred from homology"/>
<feature type="binding site" evidence="15">
    <location>
        <position position="158"/>
    </location>
    <ligand>
        <name>NADP(+)</name>
        <dbReference type="ChEBI" id="CHEBI:58349"/>
    </ligand>
</feature>
<dbReference type="EC" id="3.5.4.26" evidence="13"/>
<dbReference type="PROSITE" id="PS00903">
    <property type="entry name" value="CYT_DCMP_DEAMINASES_1"/>
    <property type="match status" value="1"/>
</dbReference>
<evidence type="ECO:0000256" key="1">
    <source>
        <dbReference type="ARBA" id="ARBA00002151"/>
    </source>
</evidence>
<dbReference type="InterPro" id="IPR004794">
    <property type="entry name" value="Eubact_RibD"/>
</dbReference>
<keyword evidence="6 13" id="KW-0686">Riboflavin biosynthesis</keyword>
<dbReference type="FunFam" id="3.40.140.10:FF:000025">
    <property type="entry name" value="Riboflavin biosynthesis protein RibD"/>
    <property type="match status" value="1"/>
</dbReference>
<keyword evidence="12" id="KW-0511">Multifunctional enzyme</keyword>
<dbReference type="Pfam" id="PF01872">
    <property type="entry name" value="RibD_C"/>
    <property type="match status" value="1"/>
</dbReference>
<dbReference type="Proteomes" id="UP000199514">
    <property type="component" value="Unassembled WGS sequence"/>
</dbReference>
<evidence type="ECO:0000256" key="11">
    <source>
        <dbReference type="ARBA" id="ARBA00023002"/>
    </source>
</evidence>
<dbReference type="PANTHER" id="PTHR38011">
    <property type="entry name" value="DIHYDROFOLATE REDUCTASE FAMILY PROTEIN (AFU_ORTHOLOGUE AFUA_8G06820)"/>
    <property type="match status" value="1"/>
</dbReference>
<comment type="function">
    <text evidence="1 13">Converts 2,5-diamino-6-(ribosylamino)-4(3h)-pyrimidinone 5'-phosphate into 5-amino-6-(ribosylamino)-2,4(1h,3h)-pyrimidinedione 5'-phosphate.</text>
</comment>
<comment type="catalytic activity">
    <reaction evidence="13">
        <text>5-amino-6-(5-phospho-D-ribitylamino)uracil + NADP(+) = 5-amino-6-(5-phospho-D-ribosylamino)uracil + NADPH + H(+)</text>
        <dbReference type="Rhea" id="RHEA:17845"/>
        <dbReference type="ChEBI" id="CHEBI:15378"/>
        <dbReference type="ChEBI" id="CHEBI:57783"/>
        <dbReference type="ChEBI" id="CHEBI:58349"/>
        <dbReference type="ChEBI" id="CHEBI:58421"/>
        <dbReference type="ChEBI" id="CHEBI:58453"/>
        <dbReference type="EC" id="1.1.1.193"/>
    </reaction>
</comment>
<dbReference type="InterPro" id="IPR002125">
    <property type="entry name" value="CMP_dCMP_dom"/>
</dbReference>
<feature type="binding site" evidence="15">
    <location>
        <position position="174"/>
    </location>
    <ligand>
        <name>NADP(+)</name>
        <dbReference type="ChEBI" id="CHEBI:58349"/>
    </ligand>
</feature>
<accession>A0A1I1G933</accession>
<dbReference type="InterPro" id="IPR002734">
    <property type="entry name" value="RibDG_C"/>
</dbReference>
<gene>
    <name evidence="18" type="ORF">SAMN05421780_102494</name>
</gene>
<keyword evidence="7 13" id="KW-0479">Metal-binding</keyword>
<comment type="similarity">
    <text evidence="4 13">In the N-terminal section; belongs to the cytidine and deoxycytidylate deaminase family.</text>
</comment>
<feature type="binding site" evidence="15">
    <location>
        <position position="204"/>
    </location>
    <ligand>
        <name>NADP(+)</name>
        <dbReference type="ChEBI" id="CHEBI:58349"/>
    </ligand>
</feature>
<keyword evidence="8 13" id="KW-0378">Hydrolase</keyword>
<feature type="binding site" evidence="15">
    <location>
        <position position="211"/>
    </location>
    <ligand>
        <name>substrate</name>
    </ligand>
</feature>
<evidence type="ECO:0000256" key="7">
    <source>
        <dbReference type="ARBA" id="ARBA00022723"/>
    </source>
</evidence>
<dbReference type="AlphaFoldDB" id="A0A1I1G933"/>
<evidence type="ECO:0000256" key="15">
    <source>
        <dbReference type="PIRSR" id="PIRSR006769-2"/>
    </source>
</evidence>